<reference evidence="1" key="1">
    <citation type="journal article" date="2022" name="bioRxiv">
        <title>Sequencing and chromosome-scale assembly of the giantPleurodeles waltlgenome.</title>
        <authorList>
            <person name="Brown T."/>
            <person name="Elewa A."/>
            <person name="Iarovenko S."/>
            <person name="Subramanian E."/>
            <person name="Araus A.J."/>
            <person name="Petzold A."/>
            <person name="Susuki M."/>
            <person name="Suzuki K.-i.T."/>
            <person name="Hayashi T."/>
            <person name="Toyoda A."/>
            <person name="Oliveira C."/>
            <person name="Osipova E."/>
            <person name="Leigh N.D."/>
            <person name="Simon A."/>
            <person name="Yun M.H."/>
        </authorList>
    </citation>
    <scope>NUCLEOTIDE SEQUENCE</scope>
    <source>
        <strain evidence="1">20211129_DDA</strain>
        <tissue evidence="1">Liver</tissue>
    </source>
</reference>
<sequence length="169" mass="17639">MCTVRVVTVCTFVRIAAQHSTFSFRFFRAPGLDLPLPGLNSVARVGSSTPVVGCTCSALIALDLRPHTGSPAIAQDLRPHSGFATVYLSGDGATSPVVGMPGGQSHPARARAATLVPSLRVGRQASGSSHLVHFQRAPRVFRAACPVAHQVRCSTPAAVTSVSRRSTTP</sequence>
<proteinExistence type="predicted"/>
<keyword evidence="2" id="KW-1185">Reference proteome</keyword>
<organism evidence="1 2">
    <name type="scientific">Pleurodeles waltl</name>
    <name type="common">Iberian ribbed newt</name>
    <dbReference type="NCBI Taxonomy" id="8319"/>
    <lineage>
        <taxon>Eukaryota</taxon>
        <taxon>Metazoa</taxon>
        <taxon>Chordata</taxon>
        <taxon>Craniata</taxon>
        <taxon>Vertebrata</taxon>
        <taxon>Euteleostomi</taxon>
        <taxon>Amphibia</taxon>
        <taxon>Batrachia</taxon>
        <taxon>Caudata</taxon>
        <taxon>Salamandroidea</taxon>
        <taxon>Salamandridae</taxon>
        <taxon>Pleurodelinae</taxon>
        <taxon>Pleurodeles</taxon>
    </lineage>
</organism>
<name>A0AAV7PNN0_PLEWA</name>
<comment type="caution">
    <text evidence="1">The sequence shown here is derived from an EMBL/GenBank/DDBJ whole genome shotgun (WGS) entry which is preliminary data.</text>
</comment>
<gene>
    <name evidence="1" type="ORF">NDU88_005446</name>
</gene>
<dbReference type="EMBL" id="JANPWB010000011">
    <property type="protein sequence ID" value="KAJ1127040.1"/>
    <property type="molecule type" value="Genomic_DNA"/>
</dbReference>
<protein>
    <recommendedName>
        <fullName evidence="3">Secreted protein</fullName>
    </recommendedName>
</protein>
<evidence type="ECO:0000313" key="2">
    <source>
        <dbReference type="Proteomes" id="UP001066276"/>
    </source>
</evidence>
<dbReference type="Proteomes" id="UP001066276">
    <property type="component" value="Chromosome 7"/>
</dbReference>
<accession>A0AAV7PNN0</accession>
<dbReference type="AlphaFoldDB" id="A0AAV7PNN0"/>
<evidence type="ECO:0000313" key="1">
    <source>
        <dbReference type="EMBL" id="KAJ1127040.1"/>
    </source>
</evidence>
<evidence type="ECO:0008006" key="3">
    <source>
        <dbReference type="Google" id="ProtNLM"/>
    </source>
</evidence>